<dbReference type="GO" id="GO:0003676">
    <property type="term" value="F:nucleic acid binding"/>
    <property type="evidence" value="ECO:0007669"/>
    <property type="project" value="InterPro"/>
</dbReference>
<protein>
    <recommendedName>
        <fullName evidence="1">site-specific DNA-methyltransferase (adenine-specific)</fullName>
        <ecNumber evidence="1">2.1.1.72</ecNumber>
    </recommendedName>
</protein>
<dbReference type="GO" id="GO:0032259">
    <property type="term" value="P:methylation"/>
    <property type="evidence" value="ECO:0007669"/>
    <property type="project" value="UniProtKB-KW"/>
</dbReference>
<comment type="caution">
    <text evidence="6">The sequence shown here is derived from an EMBL/GenBank/DDBJ whole genome shotgun (WGS) entry which is preliminary data.</text>
</comment>
<dbReference type="InterPro" id="IPR012327">
    <property type="entry name" value="MeTrfase_D12"/>
</dbReference>
<dbReference type="AlphaFoldDB" id="A0A9D9HP22"/>
<dbReference type="PROSITE" id="PS00092">
    <property type="entry name" value="N6_MTASE"/>
    <property type="match status" value="1"/>
</dbReference>
<evidence type="ECO:0000313" key="6">
    <source>
        <dbReference type="EMBL" id="MBO8457290.1"/>
    </source>
</evidence>
<dbReference type="SUPFAM" id="SSF53335">
    <property type="entry name" value="S-adenosyl-L-methionine-dependent methyltransferases"/>
    <property type="match status" value="1"/>
</dbReference>
<organism evidence="6 7">
    <name type="scientific">Candidatus Gallitreponema excrementavium</name>
    <dbReference type="NCBI Taxonomy" id="2840840"/>
    <lineage>
        <taxon>Bacteria</taxon>
        <taxon>Pseudomonadati</taxon>
        <taxon>Spirochaetota</taxon>
        <taxon>Spirochaetia</taxon>
        <taxon>Spirochaetales</taxon>
        <taxon>Candidatus Gallitreponema</taxon>
    </lineage>
</organism>
<dbReference type="GO" id="GO:0009307">
    <property type="term" value="P:DNA restriction-modification system"/>
    <property type="evidence" value="ECO:0007669"/>
    <property type="project" value="InterPro"/>
</dbReference>
<proteinExistence type="predicted"/>
<sequence length="303" mass="35189">YIIANDLELYSKIINKCYLSNYSENLFEQINFYYKKIKQEISRGLKSDGFIYELYCPKDIDKIKEGERCFYTPRNGMFLDTACSLIKDIPDNLQVYFKAPLLAEASVHTNTAGVFKGFYKNKETGLGQFGGKGKNALERILGNIELQLPVFSVYNCESEVVSGDANKVVKNMPLVDVVYIDPPYNQHPYGSNYFMLNIISDYKRPEKISHVSGIPEDWNRSSYNKQHKVKEAFEDLIKSVRGKYILVSYNSESFLSKQEIEKILSNFGNVSVLEKQYNTYRGSRNLKERNIYVYEYLFILKKF</sequence>
<accession>A0A9D9HP22</accession>
<reference evidence="6" key="2">
    <citation type="journal article" date="2021" name="PeerJ">
        <title>Extensive microbial diversity within the chicken gut microbiome revealed by metagenomics and culture.</title>
        <authorList>
            <person name="Gilroy R."/>
            <person name="Ravi A."/>
            <person name="Getino M."/>
            <person name="Pursley I."/>
            <person name="Horton D.L."/>
            <person name="Alikhan N.F."/>
            <person name="Baker D."/>
            <person name="Gharbi K."/>
            <person name="Hall N."/>
            <person name="Watson M."/>
            <person name="Adriaenssens E.M."/>
            <person name="Foster-Nyarko E."/>
            <person name="Jarju S."/>
            <person name="Secka A."/>
            <person name="Antonio M."/>
            <person name="Oren A."/>
            <person name="Chaudhuri R.R."/>
            <person name="La Ragione R."/>
            <person name="Hildebrand F."/>
            <person name="Pallen M.J."/>
        </authorList>
    </citation>
    <scope>NUCLEOTIDE SEQUENCE</scope>
    <source>
        <strain evidence="6">10532</strain>
    </source>
</reference>
<evidence type="ECO:0000256" key="2">
    <source>
        <dbReference type="ARBA" id="ARBA00022603"/>
    </source>
</evidence>
<keyword evidence="3" id="KW-0808">Transferase</keyword>
<dbReference type="InterPro" id="IPR029063">
    <property type="entry name" value="SAM-dependent_MTases_sf"/>
</dbReference>
<evidence type="ECO:0000313" key="7">
    <source>
        <dbReference type="Proteomes" id="UP000823638"/>
    </source>
</evidence>
<dbReference type="Gene3D" id="3.40.50.150">
    <property type="entry name" value="Vaccinia Virus protein VP39"/>
    <property type="match status" value="1"/>
</dbReference>
<dbReference type="EC" id="2.1.1.72" evidence="1"/>
<dbReference type="InterPro" id="IPR002052">
    <property type="entry name" value="DNA_methylase_N6_adenine_CS"/>
</dbReference>
<evidence type="ECO:0000256" key="3">
    <source>
        <dbReference type="ARBA" id="ARBA00022679"/>
    </source>
</evidence>
<evidence type="ECO:0000256" key="5">
    <source>
        <dbReference type="ARBA" id="ARBA00047942"/>
    </source>
</evidence>
<keyword evidence="4" id="KW-0949">S-adenosyl-L-methionine</keyword>
<feature type="non-terminal residue" evidence="6">
    <location>
        <position position="1"/>
    </location>
</feature>
<reference evidence="6" key="1">
    <citation type="submission" date="2020-10" db="EMBL/GenBank/DDBJ databases">
        <authorList>
            <person name="Gilroy R."/>
        </authorList>
    </citation>
    <scope>NUCLEOTIDE SEQUENCE</scope>
    <source>
        <strain evidence="6">10532</strain>
    </source>
</reference>
<dbReference type="Proteomes" id="UP000823638">
    <property type="component" value="Unassembled WGS sequence"/>
</dbReference>
<dbReference type="Pfam" id="PF02086">
    <property type="entry name" value="MethyltransfD12"/>
    <property type="match status" value="1"/>
</dbReference>
<dbReference type="EMBL" id="JADIMM010000051">
    <property type="protein sequence ID" value="MBO8457290.1"/>
    <property type="molecule type" value="Genomic_DNA"/>
</dbReference>
<gene>
    <name evidence="6" type="ORF">IAA81_03570</name>
</gene>
<keyword evidence="2 6" id="KW-0489">Methyltransferase</keyword>
<comment type="catalytic activity">
    <reaction evidence="5">
        <text>a 2'-deoxyadenosine in DNA + S-adenosyl-L-methionine = an N(6)-methyl-2'-deoxyadenosine in DNA + S-adenosyl-L-homocysteine + H(+)</text>
        <dbReference type="Rhea" id="RHEA:15197"/>
        <dbReference type="Rhea" id="RHEA-COMP:12418"/>
        <dbReference type="Rhea" id="RHEA-COMP:12419"/>
        <dbReference type="ChEBI" id="CHEBI:15378"/>
        <dbReference type="ChEBI" id="CHEBI:57856"/>
        <dbReference type="ChEBI" id="CHEBI:59789"/>
        <dbReference type="ChEBI" id="CHEBI:90615"/>
        <dbReference type="ChEBI" id="CHEBI:90616"/>
        <dbReference type="EC" id="2.1.1.72"/>
    </reaction>
</comment>
<dbReference type="GO" id="GO:0009007">
    <property type="term" value="F:site-specific DNA-methyltransferase (adenine-specific) activity"/>
    <property type="evidence" value="ECO:0007669"/>
    <property type="project" value="UniProtKB-EC"/>
</dbReference>
<evidence type="ECO:0000256" key="4">
    <source>
        <dbReference type="ARBA" id="ARBA00022691"/>
    </source>
</evidence>
<evidence type="ECO:0000256" key="1">
    <source>
        <dbReference type="ARBA" id="ARBA00011900"/>
    </source>
</evidence>
<name>A0A9D9HP22_9SPIR</name>